<evidence type="ECO:0000313" key="3">
    <source>
        <dbReference type="Proteomes" id="UP001152622"/>
    </source>
</evidence>
<evidence type="ECO:0000313" key="2">
    <source>
        <dbReference type="EMBL" id="KAJ8342666.1"/>
    </source>
</evidence>
<feature type="region of interest" description="Disordered" evidence="1">
    <location>
        <begin position="1"/>
        <end position="28"/>
    </location>
</feature>
<name>A0A9Q1EPV1_SYNKA</name>
<organism evidence="2 3">
    <name type="scientific">Synaphobranchus kaupii</name>
    <name type="common">Kaup's arrowtooth eel</name>
    <dbReference type="NCBI Taxonomy" id="118154"/>
    <lineage>
        <taxon>Eukaryota</taxon>
        <taxon>Metazoa</taxon>
        <taxon>Chordata</taxon>
        <taxon>Craniata</taxon>
        <taxon>Vertebrata</taxon>
        <taxon>Euteleostomi</taxon>
        <taxon>Actinopterygii</taxon>
        <taxon>Neopterygii</taxon>
        <taxon>Teleostei</taxon>
        <taxon>Anguilliformes</taxon>
        <taxon>Synaphobranchidae</taxon>
        <taxon>Synaphobranchus</taxon>
    </lineage>
</organism>
<accession>A0A9Q1EPV1</accession>
<dbReference type="EMBL" id="JAINUF010000014">
    <property type="protein sequence ID" value="KAJ8342666.1"/>
    <property type="molecule type" value="Genomic_DNA"/>
</dbReference>
<evidence type="ECO:0000256" key="1">
    <source>
        <dbReference type="SAM" id="MobiDB-lite"/>
    </source>
</evidence>
<reference evidence="2" key="1">
    <citation type="journal article" date="2023" name="Science">
        <title>Genome structures resolve the early diversification of teleost fishes.</title>
        <authorList>
            <person name="Parey E."/>
            <person name="Louis A."/>
            <person name="Montfort J."/>
            <person name="Bouchez O."/>
            <person name="Roques C."/>
            <person name="Iampietro C."/>
            <person name="Lluch J."/>
            <person name="Castinel A."/>
            <person name="Donnadieu C."/>
            <person name="Desvignes T."/>
            <person name="Floi Bucao C."/>
            <person name="Jouanno E."/>
            <person name="Wen M."/>
            <person name="Mejri S."/>
            <person name="Dirks R."/>
            <person name="Jansen H."/>
            <person name="Henkel C."/>
            <person name="Chen W.J."/>
            <person name="Zahm M."/>
            <person name="Cabau C."/>
            <person name="Klopp C."/>
            <person name="Thompson A.W."/>
            <person name="Robinson-Rechavi M."/>
            <person name="Braasch I."/>
            <person name="Lecointre G."/>
            <person name="Bobe J."/>
            <person name="Postlethwait J.H."/>
            <person name="Berthelot C."/>
            <person name="Roest Crollius H."/>
            <person name="Guiguen Y."/>
        </authorList>
    </citation>
    <scope>NUCLEOTIDE SEQUENCE</scope>
    <source>
        <strain evidence="2">WJC10195</strain>
    </source>
</reference>
<keyword evidence="3" id="KW-1185">Reference proteome</keyword>
<comment type="caution">
    <text evidence="2">The sequence shown here is derived from an EMBL/GenBank/DDBJ whole genome shotgun (WGS) entry which is preliminary data.</text>
</comment>
<feature type="region of interest" description="Disordered" evidence="1">
    <location>
        <begin position="41"/>
        <end position="107"/>
    </location>
</feature>
<sequence>MPALHGTELARNGLEPPKAKTRAARMAEPPAAALIKRVTDCSPDEEEVDGAGRPFSLPQRDSLDLGGRRVQANQRRAGALSPEKPFPCNGPKRGPSLERGSSRSMAK</sequence>
<dbReference type="Proteomes" id="UP001152622">
    <property type="component" value="Chromosome 14"/>
</dbReference>
<gene>
    <name evidence="2" type="ORF">SKAU_G00325940</name>
</gene>
<protein>
    <submittedName>
        <fullName evidence="2">Uncharacterized protein</fullName>
    </submittedName>
</protein>
<proteinExistence type="predicted"/>
<dbReference type="AlphaFoldDB" id="A0A9Q1EPV1"/>